<evidence type="ECO:0000313" key="3">
    <source>
        <dbReference type="Proteomes" id="UP000887013"/>
    </source>
</evidence>
<dbReference type="Proteomes" id="UP000887013">
    <property type="component" value="Unassembled WGS sequence"/>
</dbReference>
<protein>
    <submittedName>
        <fullName evidence="2">Uncharacterized protein</fullName>
    </submittedName>
</protein>
<feature type="transmembrane region" description="Helical" evidence="1">
    <location>
        <begin position="42"/>
        <end position="63"/>
    </location>
</feature>
<comment type="caution">
    <text evidence="2">The sequence shown here is derived from an EMBL/GenBank/DDBJ whole genome shotgun (WGS) entry which is preliminary data.</text>
</comment>
<dbReference type="AlphaFoldDB" id="A0A8X6T8F8"/>
<organism evidence="2 3">
    <name type="scientific">Nephila pilipes</name>
    <name type="common">Giant wood spider</name>
    <name type="synonym">Nephila maculata</name>
    <dbReference type="NCBI Taxonomy" id="299642"/>
    <lineage>
        <taxon>Eukaryota</taxon>
        <taxon>Metazoa</taxon>
        <taxon>Ecdysozoa</taxon>
        <taxon>Arthropoda</taxon>
        <taxon>Chelicerata</taxon>
        <taxon>Arachnida</taxon>
        <taxon>Araneae</taxon>
        <taxon>Araneomorphae</taxon>
        <taxon>Entelegynae</taxon>
        <taxon>Araneoidea</taxon>
        <taxon>Nephilidae</taxon>
        <taxon>Nephila</taxon>
    </lineage>
</organism>
<reference evidence="2" key="1">
    <citation type="submission" date="2020-08" db="EMBL/GenBank/DDBJ databases">
        <title>Multicomponent nature underlies the extraordinary mechanical properties of spider dragline silk.</title>
        <authorList>
            <person name="Kono N."/>
            <person name="Nakamura H."/>
            <person name="Mori M."/>
            <person name="Yoshida Y."/>
            <person name="Ohtoshi R."/>
            <person name="Malay A.D."/>
            <person name="Moran D.A.P."/>
            <person name="Tomita M."/>
            <person name="Numata K."/>
            <person name="Arakawa K."/>
        </authorList>
    </citation>
    <scope>NUCLEOTIDE SEQUENCE</scope>
</reference>
<evidence type="ECO:0000313" key="2">
    <source>
        <dbReference type="EMBL" id="GFS81702.1"/>
    </source>
</evidence>
<keyword evidence="1" id="KW-0812">Transmembrane</keyword>
<name>A0A8X6T8F8_NEPPI</name>
<keyword evidence="1" id="KW-1133">Transmembrane helix</keyword>
<gene>
    <name evidence="2" type="ORF">NPIL_75631</name>
</gene>
<proteinExistence type="predicted"/>
<keyword evidence="3" id="KW-1185">Reference proteome</keyword>
<evidence type="ECO:0000256" key="1">
    <source>
        <dbReference type="SAM" id="Phobius"/>
    </source>
</evidence>
<sequence length="144" mass="16801">MSEFTDVLTVLEMQADFGTDLHYRIFSALILHQKWEKNRSRVTIGCVLGSILFYSIPQIAGYFRQKLKRAKSLNIQGLTFTLSTQYWSYYGLKYLLNISRVASGSARDVFRTLTRKITFIAQLYEFCMINSNTGNWRMNNDKKN</sequence>
<keyword evidence="1" id="KW-0472">Membrane</keyword>
<dbReference type="EMBL" id="BMAW01097810">
    <property type="protein sequence ID" value="GFS81702.1"/>
    <property type="molecule type" value="Genomic_DNA"/>
</dbReference>
<accession>A0A8X6T8F8</accession>